<dbReference type="EMBL" id="BJZO01000012">
    <property type="protein sequence ID" value="GEO80602.1"/>
    <property type="molecule type" value="Genomic_DNA"/>
</dbReference>
<keyword evidence="1" id="KW-1133">Transmembrane helix</keyword>
<dbReference type="Proteomes" id="UP000321567">
    <property type="component" value="Unassembled WGS sequence"/>
</dbReference>
<dbReference type="RefSeq" id="WP_170244942.1">
    <property type="nucleotide sequence ID" value="NZ_BJZO01000012.1"/>
</dbReference>
<dbReference type="PANTHER" id="PTHR43685">
    <property type="entry name" value="GLYCOSYLTRANSFERASE"/>
    <property type="match status" value="1"/>
</dbReference>
<gene>
    <name evidence="3" type="ORF">ROR02_07330</name>
</gene>
<dbReference type="SUPFAM" id="SSF53448">
    <property type="entry name" value="Nucleotide-diphospho-sugar transferases"/>
    <property type="match status" value="1"/>
</dbReference>
<organism evidence="3 4">
    <name type="scientific">Pararhodospirillum oryzae</name>
    <dbReference type="NCBI Taxonomy" id="478448"/>
    <lineage>
        <taxon>Bacteria</taxon>
        <taxon>Pseudomonadati</taxon>
        <taxon>Pseudomonadota</taxon>
        <taxon>Alphaproteobacteria</taxon>
        <taxon>Rhodospirillales</taxon>
        <taxon>Rhodospirillaceae</taxon>
        <taxon>Pararhodospirillum</taxon>
    </lineage>
</organism>
<name>A0A512H555_9PROT</name>
<dbReference type="PANTHER" id="PTHR43685:SF11">
    <property type="entry name" value="GLYCOSYLTRANSFERASE TAGX-RELATED"/>
    <property type="match status" value="1"/>
</dbReference>
<dbReference type="CDD" id="cd00761">
    <property type="entry name" value="Glyco_tranf_GTA_type"/>
    <property type="match status" value="1"/>
</dbReference>
<evidence type="ECO:0000256" key="1">
    <source>
        <dbReference type="SAM" id="Phobius"/>
    </source>
</evidence>
<protein>
    <submittedName>
        <fullName evidence="3">Glycosyl transferase</fullName>
    </submittedName>
</protein>
<dbReference type="Gene3D" id="3.90.550.10">
    <property type="entry name" value="Spore Coat Polysaccharide Biosynthesis Protein SpsA, Chain A"/>
    <property type="match status" value="1"/>
</dbReference>
<feature type="domain" description="Glycosyltransferase 2-like" evidence="2">
    <location>
        <begin position="14"/>
        <end position="177"/>
    </location>
</feature>
<keyword evidence="1" id="KW-0472">Membrane</keyword>
<dbReference type="GO" id="GO:0016740">
    <property type="term" value="F:transferase activity"/>
    <property type="evidence" value="ECO:0007669"/>
    <property type="project" value="UniProtKB-KW"/>
</dbReference>
<evidence type="ECO:0000313" key="4">
    <source>
        <dbReference type="Proteomes" id="UP000321567"/>
    </source>
</evidence>
<dbReference type="AlphaFoldDB" id="A0A512H555"/>
<dbReference type="InterPro" id="IPR050834">
    <property type="entry name" value="Glycosyltransf_2"/>
</dbReference>
<keyword evidence="1" id="KW-0812">Transmembrane</keyword>
<reference evidence="3 4" key="1">
    <citation type="submission" date="2019-07" db="EMBL/GenBank/DDBJ databases">
        <title>Whole genome shotgun sequence of Rhodospirillum oryzae NBRC 107573.</title>
        <authorList>
            <person name="Hosoyama A."/>
            <person name="Uohara A."/>
            <person name="Ohji S."/>
            <person name="Ichikawa N."/>
        </authorList>
    </citation>
    <scope>NUCLEOTIDE SEQUENCE [LARGE SCALE GENOMIC DNA]</scope>
    <source>
        <strain evidence="3 4">NBRC 107573</strain>
    </source>
</reference>
<dbReference type="Pfam" id="PF00535">
    <property type="entry name" value="Glycos_transf_2"/>
    <property type="match status" value="1"/>
</dbReference>
<evidence type="ECO:0000313" key="3">
    <source>
        <dbReference type="EMBL" id="GEO80602.1"/>
    </source>
</evidence>
<keyword evidence="4" id="KW-1185">Reference proteome</keyword>
<sequence>MASLPVATGAPLVSVLIPTFRRPTWLRRALLAVAAQSGPDPERVEIVVVDNDPNASAQRVLAALAPSWQGPALISVHERRPGISAARNTAVALARGPCLVFLDDDQWPEPGWLRALLETHDTSGAGIVFGPVVPHLGADETDPLRPLLARYFGRTFALEEGASLTGRGMALGLRNSLLDRRRLRLPDPPFDPDLGRTGGEDSVLIRRLIAQGARLAWSPGAVVNESVPRPRCTVTYVRRRRFRDGQAHILAGVRLGRAGLPSVILGMVAGGLQALAHALAWVIVRPLGRARAARHEVGMWAGLGKLLWGRPFRFPLYGL</sequence>
<keyword evidence="3" id="KW-0808">Transferase</keyword>
<accession>A0A512H555</accession>
<dbReference type="InterPro" id="IPR029044">
    <property type="entry name" value="Nucleotide-diphossugar_trans"/>
</dbReference>
<evidence type="ECO:0000259" key="2">
    <source>
        <dbReference type="Pfam" id="PF00535"/>
    </source>
</evidence>
<proteinExistence type="predicted"/>
<feature type="transmembrane region" description="Helical" evidence="1">
    <location>
        <begin position="263"/>
        <end position="284"/>
    </location>
</feature>
<dbReference type="InterPro" id="IPR001173">
    <property type="entry name" value="Glyco_trans_2-like"/>
</dbReference>
<comment type="caution">
    <text evidence="3">The sequence shown here is derived from an EMBL/GenBank/DDBJ whole genome shotgun (WGS) entry which is preliminary data.</text>
</comment>